<dbReference type="GO" id="GO:0003677">
    <property type="term" value="F:DNA binding"/>
    <property type="evidence" value="ECO:0007669"/>
    <property type="project" value="UniProtKB-KW"/>
</dbReference>
<accession>A0A1H2FYH1</accession>
<dbReference type="PROSITE" id="PS50995">
    <property type="entry name" value="HTH_MARR_2"/>
    <property type="match status" value="1"/>
</dbReference>
<dbReference type="STRING" id="419479.SAMN04488563_0189"/>
<proteinExistence type="predicted"/>
<dbReference type="InterPro" id="IPR000835">
    <property type="entry name" value="HTH_MarR-typ"/>
</dbReference>
<dbReference type="OrthoDB" id="4826718at2"/>
<name>A0A1H2FYH1_9ACTN</name>
<evidence type="ECO:0000256" key="2">
    <source>
        <dbReference type="ARBA" id="ARBA00023125"/>
    </source>
</evidence>
<dbReference type="Gene3D" id="1.10.10.10">
    <property type="entry name" value="Winged helix-like DNA-binding domain superfamily/Winged helix DNA-binding domain"/>
    <property type="match status" value="1"/>
</dbReference>
<dbReference type="Proteomes" id="UP000182977">
    <property type="component" value="Chromosome I"/>
</dbReference>
<feature type="domain" description="HTH marR-type" evidence="4">
    <location>
        <begin position="13"/>
        <end position="149"/>
    </location>
</feature>
<organism evidence="5 6">
    <name type="scientific">Jiangella alkaliphila</name>
    <dbReference type="NCBI Taxonomy" id="419479"/>
    <lineage>
        <taxon>Bacteria</taxon>
        <taxon>Bacillati</taxon>
        <taxon>Actinomycetota</taxon>
        <taxon>Actinomycetes</taxon>
        <taxon>Jiangellales</taxon>
        <taxon>Jiangellaceae</taxon>
        <taxon>Jiangella</taxon>
    </lineage>
</organism>
<dbReference type="Pfam" id="PF01047">
    <property type="entry name" value="MarR"/>
    <property type="match status" value="1"/>
</dbReference>
<dbReference type="EMBL" id="LT629791">
    <property type="protein sequence ID" value="SDU12361.1"/>
    <property type="molecule type" value="Genomic_DNA"/>
</dbReference>
<dbReference type="PANTHER" id="PTHR42756">
    <property type="entry name" value="TRANSCRIPTIONAL REGULATOR, MARR"/>
    <property type="match status" value="1"/>
</dbReference>
<evidence type="ECO:0000259" key="4">
    <source>
        <dbReference type="PROSITE" id="PS50995"/>
    </source>
</evidence>
<keyword evidence="1" id="KW-0805">Transcription regulation</keyword>
<keyword evidence="3" id="KW-0804">Transcription</keyword>
<dbReference type="SUPFAM" id="SSF46785">
    <property type="entry name" value="Winged helix' DNA-binding domain"/>
    <property type="match status" value="1"/>
</dbReference>
<dbReference type="InterPro" id="IPR036388">
    <property type="entry name" value="WH-like_DNA-bd_sf"/>
</dbReference>
<protein>
    <submittedName>
        <fullName evidence="5">DNA-binding transcriptional regulator, MarR family</fullName>
    </submittedName>
</protein>
<gene>
    <name evidence="5" type="ORF">SAMN04488563_0189</name>
</gene>
<sequence>MATDDDTGSPPPAYRLHYLLKRAHLQLAELVGQALEPYGIDPRELAALTLLTGDDALSQQDLARQLQVDRTTMVALVDRLEGLDLVRRRPDPDDRRKNVVELTEHGRRTGADATRAMDVVERDFLAAAPELVPAAFRDTLWSLSRDFRH</sequence>
<dbReference type="RefSeq" id="WP_052762374.1">
    <property type="nucleotide sequence ID" value="NZ_KQ061225.1"/>
</dbReference>
<evidence type="ECO:0000256" key="1">
    <source>
        <dbReference type="ARBA" id="ARBA00023015"/>
    </source>
</evidence>
<dbReference type="AlphaFoldDB" id="A0A1H2FYH1"/>
<dbReference type="SMART" id="SM00347">
    <property type="entry name" value="HTH_MARR"/>
    <property type="match status" value="1"/>
</dbReference>
<dbReference type="InterPro" id="IPR036390">
    <property type="entry name" value="WH_DNA-bd_sf"/>
</dbReference>
<evidence type="ECO:0000256" key="3">
    <source>
        <dbReference type="ARBA" id="ARBA00023163"/>
    </source>
</evidence>
<reference evidence="6" key="1">
    <citation type="submission" date="2016-10" db="EMBL/GenBank/DDBJ databases">
        <authorList>
            <person name="Varghese N."/>
            <person name="Submissions S."/>
        </authorList>
    </citation>
    <scope>NUCLEOTIDE SEQUENCE [LARGE SCALE GENOMIC DNA]</scope>
    <source>
        <strain evidence="6">DSM 45079</strain>
    </source>
</reference>
<dbReference type="PANTHER" id="PTHR42756:SF1">
    <property type="entry name" value="TRANSCRIPTIONAL REPRESSOR OF EMRAB OPERON"/>
    <property type="match status" value="1"/>
</dbReference>
<dbReference type="GO" id="GO:0003700">
    <property type="term" value="F:DNA-binding transcription factor activity"/>
    <property type="evidence" value="ECO:0007669"/>
    <property type="project" value="InterPro"/>
</dbReference>
<dbReference type="PRINTS" id="PR00598">
    <property type="entry name" value="HTHMARR"/>
</dbReference>
<evidence type="ECO:0000313" key="5">
    <source>
        <dbReference type="EMBL" id="SDU12361.1"/>
    </source>
</evidence>
<keyword evidence="6" id="KW-1185">Reference proteome</keyword>
<keyword evidence="2 5" id="KW-0238">DNA-binding</keyword>
<evidence type="ECO:0000313" key="6">
    <source>
        <dbReference type="Proteomes" id="UP000182977"/>
    </source>
</evidence>